<dbReference type="InterPro" id="IPR011250">
    <property type="entry name" value="OMP/PagP_B-barrel"/>
</dbReference>
<dbReference type="SUPFAM" id="SSF56925">
    <property type="entry name" value="OMPA-like"/>
    <property type="match status" value="1"/>
</dbReference>
<evidence type="ECO:0000256" key="2">
    <source>
        <dbReference type="ARBA" id="ARBA00022452"/>
    </source>
</evidence>
<feature type="domain" description="Outer membrane protein beta-barrel" evidence="6">
    <location>
        <begin position="9"/>
        <end position="171"/>
    </location>
</feature>
<proteinExistence type="predicted"/>
<dbReference type="KEGG" id="vg:29081673"/>
<keyword evidence="3" id="KW-0812">Transmembrane</keyword>
<evidence type="ECO:0000259" key="6">
    <source>
        <dbReference type="Pfam" id="PF13505"/>
    </source>
</evidence>
<evidence type="ECO:0000313" key="8">
    <source>
        <dbReference type="Proteomes" id="UP000201127"/>
    </source>
</evidence>
<dbReference type="RefSeq" id="YP_009293475.1">
    <property type="nucleotide sequence ID" value="NC_031129.1"/>
</dbReference>
<dbReference type="InterPro" id="IPR000758">
    <property type="entry name" value="Enterovir_OMP"/>
</dbReference>
<reference evidence="7 8" key="1">
    <citation type="submission" date="2016-02" db="EMBL/GenBank/DDBJ databases">
        <authorList>
            <person name="Wen L."/>
            <person name="He K."/>
            <person name="Yang H."/>
        </authorList>
    </citation>
    <scope>NUCLEOTIDE SEQUENCE [LARGE SCALE GENOMIC DNA]</scope>
</reference>
<dbReference type="PROSITE" id="PS00695">
    <property type="entry name" value="ENT_VIR_OMP_2"/>
    <property type="match status" value="1"/>
</dbReference>
<evidence type="ECO:0000256" key="4">
    <source>
        <dbReference type="ARBA" id="ARBA00022729"/>
    </source>
</evidence>
<dbReference type="Pfam" id="PF13505">
    <property type="entry name" value="OMP_b-brl"/>
    <property type="match status" value="1"/>
</dbReference>
<gene>
    <name evidence="7" type="ORF">J46_0018</name>
</gene>
<sequence>MKKVVLTALLACALGVAGTASAYQHTLSLDFAQGSATVKGGDIKDPKGVNIKYRYEMDSTWGGLASVTYEKSNTNLWNAAKAKVEYASFTFGPSYRFNELMSAYGLVGLSHADATAKLNGQSYAGFGTDFAYGLGLQFNPSPQFAVDLSYERSKPGDLSNSIWMLGVGYRF</sequence>
<evidence type="ECO:0000256" key="3">
    <source>
        <dbReference type="ARBA" id="ARBA00022692"/>
    </source>
</evidence>
<dbReference type="PROSITE" id="PS00694">
    <property type="entry name" value="ENT_VIR_OMP_1"/>
    <property type="match status" value="1"/>
</dbReference>
<dbReference type="Proteomes" id="UP000201127">
    <property type="component" value="Segment"/>
</dbReference>
<dbReference type="PRINTS" id="PR00316">
    <property type="entry name" value="ENTEROVIROMP"/>
</dbReference>
<protein>
    <submittedName>
        <fullName evidence="7">Replication protein</fullName>
    </submittedName>
</protein>
<keyword evidence="5" id="KW-0472">Membrane</keyword>
<evidence type="ECO:0000313" key="7">
    <source>
        <dbReference type="EMBL" id="AMR59936.1"/>
    </source>
</evidence>
<keyword evidence="2" id="KW-1134">Transmembrane beta strand</keyword>
<dbReference type="EMBL" id="KU760857">
    <property type="protein sequence ID" value="AMR59936.1"/>
    <property type="molecule type" value="Genomic_DNA"/>
</dbReference>
<evidence type="ECO:0000256" key="1">
    <source>
        <dbReference type="ARBA" id="ARBA00004571"/>
    </source>
</evidence>
<dbReference type="InterPro" id="IPR051723">
    <property type="entry name" value="Bact_OM_Invasion-Related"/>
</dbReference>
<dbReference type="Gene3D" id="2.40.160.20">
    <property type="match status" value="1"/>
</dbReference>
<accession>A0A1B0VBR9</accession>
<dbReference type="OrthoDB" id="6366at10239"/>
<evidence type="ECO:0000256" key="5">
    <source>
        <dbReference type="ARBA" id="ARBA00023136"/>
    </source>
</evidence>
<dbReference type="PANTHER" id="PTHR35892">
    <property type="entry name" value="OUTER MEMBRANE PROTEIN PAGN-RELATED"/>
    <property type="match status" value="1"/>
</dbReference>
<dbReference type="GO" id="GO:0044384">
    <property type="term" value="C:host outer membrane"/>
    <property type="evidence" value="ECO:0007669"/>
    <property type="project" value="InterPro"/>
</dbReference>
<keyword evidence="4" id="KW-0732">Signal</keyword>
<keyword evidence="8" id="KW-1185">Reference proteome</keyword>
<comment type="subcellular location">
    <subcellularLocation>
        <location evidence="1">Cell outer membrane</location>
        <topology evidence="1">Multi-pass membrane protein</topology>
    </subcellularLocation>
</comment>
<dbReference type="GeneID" id="29081673"/>
<organism evidence="7 8">
    <name type="scientific">Salmonella phage SJ46</name>
    <dbReference type="NCBI Taxonomy" id="1815968"/>
    <lineage>
        <taxon>Viruses</taxon>
        <taxon>Duplodnaviria</taxon>
        <taxon>Heunggongvirae</taxon>
        <taxon>Uroviricota</taxon>
        <taxon>Caudoviricetes</taxon>
        <taxon>Punavirus</taxon>
        <taxon>Punavirus SJ46</taxon>
    </lineage>
</organism>
<dbReference type="PANTHER" id="PTHR35892:SF2">
    <property type="entry name" value="OUTER MEMBRANE PROTEIN PAGN"/>
    <property type="match status" value="1"/>
</dbReference>
<name>A0A1B0VBR9_9CAUD</name>
<dbReference type="InterPro" id="IPR027385">
    <property type="entry name" value="Beta-barrel_OMP"/>
</dbReference>